<feature type="transmembrane region" description="Helical" evidence="6">
    <location>
        <begin position="74"/>
        <end position="92"/>
    </location>
</feature>
<feature type="transmembrane region" description="Helical" evidence="6">
    <location>
        <begin position="6"/>
        <end position="29"/>
    </location>
</feature>
<reference evidence="8" key="1">
    <citation type="journal article" date="2019" name="Int. J. Syst. Evol. Microbiol.">
        <title>The Global Catalogue of Microorganisms (GCM) 10K type strain sequencing project: providing services to taxonomists for standard genome sequencing and annotation.</title>
        <authorList>
            <consortium name="The Broad Institute Genomics Platform"/>
            <consortium name="The Broad Institute Genome Sequencing Center for Infectious Disease"/>
            <person name="Wu L."/>
            <person name="Ma J."/>
        </authorList>
    </citation>
    <scope>NUCLEOTIDE SEQUENCE [LARGE SCALE GENOMIC DNA]</scope>
    <source>
        <strain evidence="8">NBRC 110044</strain>
    </source>
</reference>
<feature type="transmembrane region" description="Helical" evidence="6">
    <location>
        <begin position="113"/>
        <end position="134"/>
    </location>
</feature>
<keyword evidence="8" id="KW-1185">Reference proteome</keyword>
<evidence type="ECO:0000313" key="8">
    <source>
        <dbReference type="Proteomes" id="UP001156706"/>
    </source>
</evidence>
<accession>A0ABQ5YJL5</accession>
<comment type="subcellular location">
    <subcellularLocation>
        <location evidence="1">Cell membrane</location>
        <topology evidence="1">Multi-pass membrane protein</topology>
    </subcellularLocation>
</comment>
<keyword evidence="2" id="KW-1003">Cell membrane</keyword>
<feature type="transmembrane region" description="Helical" evidence="6">
    <location>
        <begin position="140"/>
        <end position="169"/>
    </location>
</feature>
<keyword evidence="5 6" id="KW-0472">Membrane</keyword>
<dbReference type="Pfam" id="PF01810">
    <property type="entry name" value="LysE"/>
    <property type="match status" value="1"/>
</dbReference>
<evidence type="ECO:0000313" key="7">
    <source>
        <dbReference type="EMBL" id="GLR13139.1"/>
    </source>
</evidence>
<name>A0ABQ5YJL5_9NEIS</name>
<evidence type="ECO:0000256" key="2">
    <source>
        <dbReference type="ARBA" id="ARBA00022475"/>
    </source>
</evidence>
<organism evidence="7 8">
    <name type="scientific">Chitinimonas prasina</name>
    <dbReference type="NCBI Taxonomy" id="1434937"/>
    <lineage>
        <taxon>Bacteria</taxon>
        <taxon>Pseudomonadati</taxon>
        <taxon>Pseudomonadota</taxon>
        <taxon>Betaproteobacteria</taxon>
        <taxon>Neisseriales</taxon>
        <taxon>Chitinibacteraceae</taxon>
        <taxon>Chitinimonas</taxon>
    </lineage>
</organism>
<evidence type="ECO:0000256" key="6">
    <source>
        <dbReference type="SAM" id="Phobius"/>
    </source>
</evidence>
<dbReference type="RefSeq" id="WP_284196250.1">
    <property type="nucleotide sequence ID" value="NZ_BSOG01000002.1"/>
</dbReference>
<keyword evidence="4 6" id="KW-1133">Transmembrane helix</keyword>
<evidence type="ECO:0000256" key="4">
    <source>
        <dbReference type="ARBA" id="ARBA00022989"/>
    </source>
</evidence>
<proteinExistence type="predicted"/>
<feature type="transmembrane region" description="Helical" evidence="6">
    <location>
        <begin position="181"/>
        <end position="199"/>
    </location>
</feature>
<keyword evidence="3 6" id="KW-0812">Transmembrane</keyword>
<evidence type="ECO:0000256" key="3">
    <source>
        <dbReference type="ARBA" id="ARBA00022692"/>
    </source>
</evidence>
<dbReference type="InterPro" id="IPR001123">
    <property type="entry name" value="LeuE-type"/>
</dbReference>
<gene>
    <name evidence="7" type="ORF">GCM10007907_19290</name>
</gene>
<dbReference type="EMBL" id="BSOG01000002">
    <property type="protein sequence ID" value="GLR13139.1"/>
    <property type="molecule type" value="Genomic_DNA"/>
</dbReference>
<feature type="transmembrane region" description="Helical" evidence="6">
    <location>
        <begin position="41"/>
        <end position="62"/>
    </location>
</feature>
<dbReference type="PANTHER" id="PTHR30086:SF20">
    <property type="entry name" value="ARGININE EXPORTER PROTEIN ARGO-RELATED"/>
    <property type="match status" value="1"/>
</dbReference>
<evidence type="ECO:0000256" key="5">
    <source>
        <dbReference type="ARBA" id="ARBA00023136"/>
    </source>
</evidence>
<dbReference type="PIRSF" id="PIRSF006324">
    <property type="entry name" value="LeuE"/>
    <property type="match status" value="1"/>
</dbReference>
<dbReference type="Proteomes" id="UP001156706">
    <property type="component" value="Unassembled WGS sequence"/>
</dbReference>
<dbReference type="PANTHER" id="PTHR30086">
    <property type="entry name" value="ARGININE EXPORTER PROTEIN ARGO"/>
    <property type="match status" value="1"/>
</dbReference>
<comment type="caution">
    <text evidence="7">The sequence shown here is derived from an EMBL/GenBank/DDBJ whole genome shotgun (WGS) entry which is preliminary data.</text>
</comment>
<protein>
    <submittedName>
        <fullName evidence="7">LysE type translocator</fullName>
    </submittedName>
</protein>
<evidence type="ECO:0000256" key="1">
    <source>
        <dbReference type="ARBA" id="ARBA00004651"/>
    </source>
</evidence>
<sequence>MLGITDFPAFLVASTLLILSPGPGTLAILGSATASRRAGFAALAGTSTGDAILLAAAAIGAATLLASNPMAFNVLKYGGGAYLVWLGIKSLLSKEQGLAVSGPGQGSPFRRSLLVTLLNPKAVVFFMAFFPQFVPPGASIWAFAVLGAVFIGLNCIYQAMLIVGAGFILRHLDEAPHYALWVNRLLGAVFILFGVKLAVG</sequence>